<keyword evidence="1" id="KW-0812">Transmembrane</keyword>
<dbReference type="RefSeq" id="WP_187302746.1">
    <property type="nucleotide sequence ID" value="NZ_JACRYT010000006.1"/>
</dbReference>
<organism evidence="3 4">
    <name type="scientific">Zhenpiania hominis</name>
    <dbReference type="NCBI Taxonomy" id="2763644"/>
    <lineage>
        <taxon>Bacteria</taxon>
        <taxon>Bacillati</taxon>
        <taxon>Bacillota</taxon>
        <taxon>Clostridia</taxon>
        <taxon>Peptostreptococcales</taxon>
        <taxon>Anaerovoracaceae</taxon>
        <taxon>Zhenpiania</taxon>
    </lineage>
</organism>
<name>A0A923NM09_9FIRM</name>
<sequence>MKPAAAVILFFCAFLFQHTAAGLICAGGAGPDLLLVVTVFSVFSFPHINGVIAGAAGIAALQELCFSIYGGPGTAAVLLSGLSAAAAKRLFSWERPLFLFPFTAAVTLVYHLTLWGGERILGSPYSFTYLLKLQPLYIGYNLAAMGILYLLFIKNKESRSQI</sequence>
<accession>A0A923NM09</accession>
<keyword evidence="1" id="KW-0472">Membrane</keyword>
<evidence type="ECO:0000313" key="3">
    <source>
        <dbReference type="EMBL" id="MBC6679637.1"/>
    </source>
</evidence>
<protein>
    <recommendedName>
        <fullName evidence="5">Rod shape-determining protein MreD</fullName>
    </recommendedName>
</protein>
<feature type="transmembrane region" description="Helical" evidence="1">
    <location>
        <begin position="97"/>
        <end position="116"/>
    </location>
</feature>
<evidence type="ECO:0000256" key="1">
    <source>
        <dbReference type="SAM" id="Phobius"/>
    </source>
</evidence>
<keyword evidence="2" id="KW-0732">Signal</keyword>
<dbReference type="EMBL" id="JACRYT010000006">
    <property type="protein sequence ID" value="MBC6679637.1"/>
    <property type="molecule type" value="Genomic_DNA"/>
</dbReference>
<evidence type="ECO:0000256" key="2">
    <source>
        <dbReference type="SAM" id="SignalP"/>
    </source>
</evidence>
<dbReference type="AlphaFoldDB" id="A0A923NM09"/>
<dbReference type="Proteomes" id="UP000602647">
    <property type="component" value="Unassembled WGS sequence"/>
</dbReference>
<feature type="transmembrane region" description="Helical" evidence="1">
    <location>
        <begin position="136"/>
        <end position="153"/>
    </location>
</feature>
<feature type="transmembrane region" description="Helical" evidence="1">
    <location>
        <begin position="35"/>
        <end position="61"/>
    </location>
</feature>
<gene>
    <name evidence="3" type="ORF">H9L42_07340</name>
</gene>
<feature type="signal peptide" evidence="2">
    <location>
        <begin position="1"/>
        <end position="20"/>
    </location>
</feature>
<evidence type="ECO:0000313" key="4">
    <source>
        <dbReference type="Proteomes" id="UP000602647"/>
    </source>
</evidence>
<comment type="caution">
    <text evidence="3">The sequence shown here is derived from an EMBL/GenBank/DDBJ whole genome shotgun (WGS) entry which is preliminary data.</text>
</comment>
<feature type="chain" id="PRO_5038745168" description="Rod shape-determining protein MreD" evidence="2">
    <location>
        <begin position="21"/>
        <end position="162"/>
    </location>
</feature>
<evidence type="ECO:0008006" key="5">
    <source>
        <dbReference type="Google" id="ProtNLM"/>
    </source>
</evidence>
<keyword evidence="1" id="KW-1133">Transmembrane helix</keyword>
<proteinExistence type="predicted"/>
<reference evidence="3" key="1">
    <citation type="submission" date="2020-08" db="EMBL/GenBank/DDBJ databases">
        <title>Genome public.</title>
        <authorList>
            <person name="Liu C."/>
            <person name="Sun Q."/>
        </authorList>
    </citation>
    <scope>NUCLEOTIDE SEQUENCE</scope>
    <source>
        <strain evidence="3">BX12</strain>
    </source>
</reference>
<keyword evidence="4" id="KW-1185">Reference proteome</keyword>